<evidence type="ECO:0008006" key="3">
    <source>
        <dbReference type="Google" id="ProtNLM"/>
    </source>
</evidence>
<dbReference type="RefSeq" id="WP_271996388.1">
    <property type="nucleotide sequence ID" value="NZ_JAQNDN010000003.1"/>
</dbReference>
<dbReference type="Gene3D" id="2.120.10.30">
    <property type="entry name" value="TolB, C-terminal domain"/>
    <property type="match status" value="1"/>
</dbReference>
<keyword evidence="2" id="KW-1185">Reference proteome</keyword>
<proteinExistence type="predicted"/>
<evidence type="ECO:0000313" key="2">
    <source>
        <dbReference type="Proteomes" id="UP001217838"/>
    </source>
</evidence>
<reference evidence="1 2" key="1">
    <citation type="submission" date="2022-11" db="EMBL/GenBank/DDBJ databases">
        <title>Minimal conservation of predation-associated metabolite biosynthetic gene clusters underscores biosynthetic potential of Myxococcota including descriptions for ten novel species: Archangium lansinium sp. nov., Myxococcus landrumus sp. nov., Nannocystis bai.</title>
        <authorList>
            <person name="Ahearne A."/>
            <person name="Stevens C."/>
            <person name="Dowd S."/>
        </authorList>
    </citation>
    <scope>NUCLEOTIDE SEQUENCE [LARGE SCALE GENOMIC DNA]</scope>
    <source>
        <strain evidence="1 2">NCELM</strain>
    </source>
</reference>
<protein>
    <recommendedName>
        <fullName evidence="3">NHL repeat containing protein</fullName>
    </recommendedName>
</protein>
<dbReference type="EMBL" id="JAQNDN010000003">
    <property type="protein sequence ID" value="MDC0667876.1"/>
    <property type="molecule type" value="Genomic_DNA"/>
</dbReference>
<organism evidence="1 2">
    <name type="scientific">Nannocystis radixulma</name>
    <dbReference type="NCBI Taxonomy" id="2995305"/>
    <lineage>
        <taxon>Bacteria</taxon>
        <taxon>Pseudomonadati</taxon>
        <taxon>Myxococcota</taxon>
        <taxon>Polyangia</taxon>
        <taxon>Nannocystales</taxon>
        <taxon>Nannocystaceae</taxon>
        <taxon>Nannocystis</taxon>
    </lineage>
</organism>
<dbReference type="InterPro" id="IPR011042">
    <property type="entry name" value="6-blade_b-propeller_TolB-like"/>
</dbReference>
<dbReference type="Proteomes" id="UP001217838">
    <property type="component" value="Unassembled WGS sequence"/>
</dbReference>
<comment type="caution">
    <text evidence="1">The sequence shown here is derived from an EMBL/GenBank/DDBJ whole genome shotgun (WGS) entry which is preliminary data.</text>
</comment>
<gene>
    <name evidence="1" type="ORF">POL58_09010</name>
</gene>
<accession>A0ABT5B199</accession>
<sequence>MHESHKRAAPCAIHFDLRFLGEAHRTGDYTLRLGKRRYPLTLHTAGSLTAAGPAATAGGRRPTHFAAGIAVDAGTVQLGLVYGPPNSDGFATMAAVGVVVSDGSGAPTQTSYSAADIASALAFLQPEVTVLTSSSASTTLSTIANTSSVLALQVQIEAAGAGWNTPVALLDGSGKPVLGPSSGKPMCTYELAPAVLNAAPAVTTEAKTSLYSEPTLAGARWNVQPGVSFVEVTGDTDAAGRSRARRGLATGGGYHYNLQDGGPNFGVSAEVVGLSDDFVLDVSVTNSFCRHLSLFAGFVKGDGVTPMILTQSEWQSLVQGDTKSTVDTFYEVLGPLGAAPALLAGGDGSIQYCDTVSPESTFLGIPVSSSSRQISFKLPDDQGPVGLIRILAGSLGVSSGNTYDPAAAWIGIAETGLIDLAVPTYSLVTGVGEESSSLFNSIFKDYTFLAKTAYSAYVAIKDLVNGSPNTGNDVASFFISLAEALVTKVLTSTEVIAKLAAVFSAEEVEESIPVVGWAMKVLALEGTVALLAQTVGELIASPRVVEFDITVTMNAEITLVPAVIGQQQPEFAATATSYTITAQYSDGTARVFTAPIPDPKVPQLVAEWEDVPVGGTVTFVVALYSAEGWLVGKGTSDSLANNLSTGQQQLTCTISVVQLLYPLDAQTTYGHSQVLVSQDGDYSWEMTKTPPSETAEDLGSGDQANTLAALTGITISEDLGILGYAYEATLDIPSIVSGQEYPTQQLYVFKNVAFGPTPDAGVMDAPAGYPDPPQLAYVLTTGAEGGGVPGFGGRPTTFYVDSTGDAGNGYALRSLAPVIDPEVPIGDPRRLFDLTQKTSWGRFSVLPTSMAVHPNGYVVGVTPGSPTLQVLRLPPAAVADADAPWAQFAAGPGTREGLLVAPTLVTIAANQTILVLEAGSNQRVQAFSRGGHPVPLFAGGESQYWFPLVQHAAPATVTYLALCVESKGYIYVLSRTGNGYVSADFWLDVYTPQGSLLFSQQGLTAGGLTVDLWRNLYTLNYQTIFGTGGRAEPSTSIWIPSTPNNQGSAR</sequence>
<evidence type="ECO:0000313" key="1">
    <source>
        <dbReference type="EMBL" id="MDC0667876.1"/>
    </source>
</evidence>
<name>A0ABT5B199_9BACT</name>